<protein>
    <recommendedName>
        <fullName evidence="3">N-acetyltransferase domain-containing protein</fullName>
    </recommendedName>
</protein>
<proteinExistence type="predicted"/>
<feature type="domain" description="N-acetyltransferase" evidence="3">
    <location>
        <begin position="15"/>
        <end position="151"/>
    </location>
</feature>
<dbReference type="InterPro" id="IPR000182">
    <property type="entry name" value="GNAT_dom"/>
</dbReference>
<accession>A0A0F9XGP5</accession>
<evidence type="ECO:0000256" key="2">
    <source>
        <dbReference type="ARBA" id="ARBA00023315"/>
    </source>
</evidence>
<dbReference type="PANTHER" id="PTHR10545">
    <property type="entry name" value="DIAMINE N-ACETYLTRANSFERASE"/>
    <property type="match status" value="1"/>
</dbReference>
<dbReference type="Gene3D" id="3.40.630.30">
    <property type="match status" value="1"/>
</dbReference>
<sequence>MNTFQTTFVTENDKAEWRILFDGYAAFYDVPVTDATANTVWDWLLDPDHVLEGMLTRDETGTAVGLAHVCACPRPLGGNEVGFLDDMYVSPESRGSGAADALFESLRNLASERGWSALRWITQHFNERGRAFYDRYTSGPSDFIIYQWQQT</sequence>
<dbReference type="InterPro" id="IPR051016">
    <property type="entry name" value="Diverse_Substrate_AcTransf"/>
</dbReference>
<dbReference type="Pfam" id="PF00583">
    <property type="entry name" value="Acetyltransf_1"/>
    <property type="match status" value="1"/>
</dbReference>
<name>A0A0F9XGP5_9ZZZZ</name>
<keyword evidence="1" id="KW-0808">Transferase</keyword>
<dbReference type="GO" id="GO:0008080">
    <property type="term" value="F:N-acetyltransferase activity"/>
    <property type="evidence" value="ECO:0007669"/>
    <property type="project" value="UniProtKB-ARBA"/>
</dbReference>
<dbReference type="PANTHER" id="PTHR10545:SF29">
    <property type="entry name" value="GH14572P-RELATED"/>
    <property type="match status" value="1"/>
</dbReference>
<organism evidence="4">
    <name type="scientific">marine sediment metagenome</name>
    <dbReference type="NCBI Taxonomy" id="412755"/>
    <lineage>
        <taxon>unclassified sequences</taxon>
        <taxon>metagenomes</taxon>
        <taxon>ecological metagenomes</taxon>
    </lineage>
</organism>
<evidence type="ECO:0000256" key="1">
    <source>
        <dbReference type="ARBA" id="ARBA00022679"/>
    </source>
</evidence>
<keyword evidence="2" id="KW-0012">Acyltransferase</keyword>
<reference evidence="4" key="1">
    <citation type="journal article" date="2015" name="Nature">
        <title>Complex archaea that bridge the gap between prokaryotes and eukaryotes.</title>
        <authorList>
            <person name="Spang A."/>
            <person name="Saw J.H."/>
            <person name="Jorgensen S.L."/>
            <person name="Zaremba-Niedzwiedzka K."/>
            <person name="Martijn J."/>
            <person name="Lind A.E."/>
            <person name="van Eijk R."/>
            <person name="Schleper C."/>
            <person name="Guy L."/>
            <person name="Ettema T.J."/>
        </authorList>
    </citation>
    <scope>NUCLEOTIDE SEQUENCE</scope>
</reference>
<dbReference type="AlphaFoldDB" id="A0A0F9XGP5"/>
<dbReference type="PROSITE" id="PS51186">
    <property type="entry name" value="GNAT"/>
    <property type="match status" value="1"/>
</dbReference>
<evidence type="ECO:0000313" key="4">
    <source>
        <dbReference type="EMBL" id="KKN91078.1"/>
    </source>
</evidence>
<dbReference type="SUPFAM" id="SSF55729">
    <property type="entry name" value="Acyl-CoA N-acyltransferases (Nat)"/>
    <property type="match status" value="1"/>
</dbReference>
<dbReference type="EMBL" id="LAZR01000106">
    <property type="protein sequence ID" value="KKN91078.1"/>
    <property type="molecule type" value="Genomic_DNA"/>
</dbReference>
<dbReference type="InterPro" id="IPR016181">
    <property type="entry name" value="Acyl_CoA_acyltransferase"/>
</dbReference>
<evidence type="ECO:0000259" key="3">
    <source>
        <dbReference type="PROSITE" id="PS51186"/>
    </source>
</evidence>
<comment type="caution">
    <text evidence="4">The sequence shown here is derived from an EMBL/GenBank/DDBJ whole genome shotgun (WGS) entry which is preliminary data.</text>
</comment>
<gene>
    <name evidence="4" type="ORF">LCGC14_0222800</name>
</gene>
<dbReference type="CDD" id="cd04301">
    <property type="entry name" value="NAT_SF"/>
    <property type="match status" value="1"/>
</dbReference>